<dbReference type="PANTHER" id="PTHR46558:SF4">
    <property type="entry name" value="DNA-BIDING PHAGE PROTEIN"/>
    <property type="match status" value="1"/>
</dbReference>
<reference evidence="4 5" key="1">
    <citation type="submission" date="2019-02" db="EMBL/GenBank/DDBJ databases">
        <title>Deep-cultivation of Planctomycetes and their phenomic and genomic characterization uncovers novel biology.</title>
        <authorList>
            <person name="Wiegand S."/>
            <person name="Jogler M."/>
            <person name="Boedeker C."/>
            <person name="Pinto D."/>
            <person name="Vollmers J."/>
            <person name="Rivas-Marin E."/>
            <person name="Kohn T."/>
            <person name="Peeters S.H."/>
            <person name="Heuer A."/>
            <person name="Rast P."/>
            <person name="Oberbeckmann S."/>
            <person name="Bunk B."/>
            <person name="Jeske O."/>
            <person name="Meyerdierks A."/>
            <person name="Storesund J.E."/>
            <person name="Kallscheuer N."/>
            <person name="Luecker S."/>
            <person name="Lage O.M."/>
            <person name="Pohl T."/>
            <person name="Merkel B.J."/>
            <person name="Hornburger P."/>
            <person name="Mueller R.-W."/>
            <person name="Bruemmer F."/>
            <person name="Labrenz M."/>
            <person name="Spormann A.M."/>
            <person name="Op den Camp H."/>
            <person name="Overmann J."/>
            <person name="Amann R."/>
            <person name="Jetten M.S.M."/>
            <person name="Mascher T."/>
            <person name="Medema M.H."/>
            <person name="Devos D.P."/>
            <person name="Kaster A.-K."/>
            <person name="Ovreas L."/>
            <person name="Rohde M."/>
            <person name="Galperin M.Y."/>
            <person name="Jogler C."/>
        </authorList>
    </citation>
    <scope>NUCLEOTIDE SEQUENCE [LARGE SCALE GENOMIC DNA]</scope>
    <source>
        <strain evidence="4 5">V22</strain>
    </source>
</reference>
<dbReference type="AlphaFoldDB" id="A0A517TDN5"/>
<dbReference type="InterPro" id="IPR001387">
    <property type="entry name" value="Cro/C1-type_HTH"/>
</dbReference>
<protein>
    <submittedName>
        <fullName evidence="4">Transcriptional repressor DicA</fullName>
    </submittedName>
</protein>
<dbReference type="RefSeq" id="WP_145265599.1">
    <property type="nucleotide sequence ID" value="NZ_CP036316.1"/>
</dbReference>
<proteinExistence type="predicted"/>
<keyword evidence="5" id="KW-1185">Reference proteome</keyword>
<dbReference type="KEGG" id="chya:V22_37490"/>
<dbReference type="OrthoDB" id="9794834at2"/>
<gene>
    <name evidence="4" type="ORF">V22_37490</name>
</gene>
<dbReference type="PROSITE" id="PS50943">
    <property type="entry name" value="HTH_CROC1"/>
    <property type="match status" value="1"/>
</dbReference>
<dbReference type="InterPro" id="IPR010982">
    <property type="entry name" value="Lambda_DNA-bd_dom_sf"/>
</dbReference>
<dbReference type="Gene3D" id="1.10.260.40">
    <property type="entry name" value="lambda repressor-like DNA-binding domains"/>
    <property type="match status" value="1"/>
</dbReference>
<evidence type="ECO:0000256" key="1">
    <source>
        <dbReference type="ARBA" id="ARBA00023125"/>
    </source>
</evidence>
<feature type="region of interest" description="Disordered" evidence="2">
    <location>
        <begin position="1"/>
        <end position="23"/>
    </location>
</feature>
<accession>A0A517TDN5</accession>
<dbReference type="EMBL" id="CP036316">
    <property type="protein sequence ID" value="QDT66481.1"/>
    <property type="molecule type" value="Genomic_DNA"/>
</dbReference>
<dbReference type="CDD" id="cd00093">
    <property type="entry name" value="HTH_XRE"/>
    <property type="match status" value="1"/>
</dbReference>
<dbReference type="GO" id="GO:0003677">
    <property type="term" value="F:DNA binding"/>
    <property type="evidence" value="ECO:0007669"/>
    <property type="project" value="UniProtKB-KW"/>
</dbReference>
<evidence type="ECO:0000256" key="2">
    <source>
        <dbReference type="SAM" id="MobiDB-lite"/>
    </source>
</evidence>
<keyword evidence="1" id="KW-0238">DNA-binding</keyword>
<organism evidence="4 5">
    <name type="scientific">Calycomorphotria hydatis</name>
    <dbReference type="NCBI Taxonomy" id="2528027"/>
    <lineage>
        <taxon>Bacteria</taxon>
        <taxon>Pseudomonadati</taxon>
        <taxon>Planctomycetota</taxon>
        <taxon>Planctomycetia</taxon>
        <taxon>Planctomycetales</taxon>
        <taxon>Planctomycetaceae</taxon>
        <taxon>Calycomorphotria</taxon>
    </lineage>
</organism>
<evidence type="ECO:0000259" key="3">
    <source>
        <dbReference type="PROSITE" id="PS50943"/>
    </source>
</evidence>
<evidence type="ECO:0000313" key="5">
    <source>
        <dbReference type="Proteomes" id="UP000319976"/>
    </source>
</evidence>
<dbReference type="Proteomes" id="UP000319976">
    <property type="component" value="Chromosome"/>
</dbReference>
<name>A0A517TDN5_9PLAN</name>
<sequence length="114" mass="12642">MAGTNSDQKSIANRLKSAREQAGLSQGQVAKLVGMHRPTISEIEAGRRSVKAQEVSTFSELYEVSEDWLLSGMEHLTTTIELAARELKGLTPDDLNTVLNTIRRLRTCREADNE</sequence>
<dbReference type="Pfam" id="PF13560">
    <property type="entry name" value="HTH_31"/>
    <property type="match status" value="1"/>
</dbReference>
<dbReference type="SUPFAM" id="SSF47413">
    <property type="entry name" value="lambda repressor-like DNA-binding domains"/>
    <property type="match status" value="1"/>
</dbReference>
<dbReference type="PANTHER" id="PTHR46558">
    <property type="entry name" value="TRACRIPTIONAL REGULATORY PROTEIN-RELATED-RELATED"/>
    <property type="match status" value="1"/>
</dbReference>
<feature type="compositionally biased region" description="Polar residues" evidence="2">
    <location>
        <begin position="1"/>
        <end position="11"/>
    </location>
</feature>
<dbReference type="SMART" id="SM00530">
    <property type="entry name" value="HTH_XRE"/>
    <property type="match status" value="1"/>
</dbReference>
<evidence type="ECO:0000313" key="4">
    <source>
        <dbReference type="EMBL" id="QDT66481.1"/>
    </source>
</evidence>
<feature type="domain" description="HTH cro/C1-type" evidence="3">
    <location>
        <begin position="15"/>
        <end position="69"/>
    </location>
</feature>